<dbReference type="Proteomes" id="UP001054945">
    <property type="component" value="Unassembled WGS sequence"/>
</dbReference>
<evidence type="ECO:0000256" key="1">
    <source>
        <dbReference type="ARBA" id="ARBA00022574"/>
    </source>
</evidence>
<feature type="repeat" description="WD" evidence="3">
    <location>
        <begin position="1"/>
        <end position="24"/>
    </location>
</feature>
<dbReference type="GO" id="GO:0032797">
    <property type="term" value="C:SMN complex"/>
    <property type="evidence" value="ECO:0007669"/>
    <property type="project" value="TreeGrafter"/>
</dbReference>
<dbReference type="PROSITE" id="PS50082">
    <property type="entry name" value="WD_REPEATS_2"/>
    <property type="match status" value="2"/>
</dbReference>
<reference evidence="6 7" key="1">
    <citation type="submission" date="2021-06" db="EMBL/GenBank/DDBJ databases">
        <title>Caerostris extrusa draft genome.</title>
        <authorList>
            <person name="Kono N."/>
            <person name="Arakawa K."/>
        </authorList>
    </citation>
    <scope>NUCLEOTIDE SEQUENCE [LARGE SCALE GENOMIC DNA]</scope>
</reference>
<keyword evidence="1 3" id="KW-0853">WD repeat</keyword>
<evidence type="ECO:0000313" key="6">
    <source>
        <dbReference type="EMBL" id="GIZ02874.1"/>
    </source>
</evidence>
<dbReference type="Gene3D" id="2.130.10.10">
    <property type="entry name" value="YVTN repeat-like/Quinoprotein amine dehydrogenase"/>
    <property type="match status" value="1"/>
</dbReference>
<protein>
    <submittedName>
        <fullName evidence="6">Gem-associated protein 5</fullName>
    </submittedName>
</protein>
<organism evidence="6 7">
    <name type="scientific">Caerostris extrusa</name>
    <name type="common">Bark spider</name>
    <name type="synonym">Caerostris bankana</name>
    <dbReference type="NCBI Taxonomy" id="172846"/>
    <lineage>
        <taxon>Eukaryota</taxon>
        <taxon>Metazoa</taxon>
        <taxon>Ecdysozoa</taxon>
        <taxon>Arthropoda</taxon>
        <taxon>Chelicerata</taxon>
        <taxon>Arachnida</taxon>
        <taxon>Araneae</taxon>
        <taxon>Araneomorphae</taxon>
        <taxon>Entelegynae</taxon>
        <taxon>Araneoidea</taxon>
        <taxon>Araneidae</taxon>
        <taxon>Caerostris</taxon>
    </lineage>
</organism>
<dbReference type="SUPFAM" id="SSF50978">
    <property type="entry name" value="WD40 repeat-like"/>
    <property type="match status" value="1"/>
</dbReference>
<proteinExistence type="predicted"/>
<dbReference type="InterPro" id="IPR056424">
    <property type="entry name" value="Beta-prop_GEMI5_2nd"/>
</dbReference>
<dbReference type="PROSITE" id="PS50294">
    <property type="entry name" value="WD_REPEATS_REGION"/>
    <property type="match status" value="1"/>
</dbReference>
<evidence type="ECO:0000256" key="2">
    <source>
        <dbReference type="ARBA" id="ARBA00022737"/>
    </source>
</evidence>
<feature type="domain" description="Gem-associated protein 5 second beta-propeller" evidence="5">
    <location>
        <begin position="110"/>
        <end position="396"/>
    </location>
</feature>
<dbReference type="InterPro" id="IPR019775">
    <property type="entry name" value="WD40_repeat_CS"/>
</dbReference>
<dbReference type="GO" id="GO:0005634">
    <property type="term" value="C:nucleus"/>
    <property type="evidence" value="ECO:0007669"/>
    <property type="project" value="TreeGrafter"/>
</dbReference>
<dbReference type="GO" id="GO:0000387">
    <property type="term" value="P:spliceosomal snRNP assembly"/>
    <property type="evidence" value="ECO:0007669"/>
    <property type="project" value="TreeGrafter"/>
</dbReference>
<dbReference type="AlphaFoldDB" id="A0AAV4Y9N7"/>
<dbReference type="SMART" id="SM00320">
    <property type="entry name" value="WD40"/>
    <property type="match status" value="4"/>
</dbReference>
<dbReference type="PANTHER" id="PTHR46362:SF1">
    <property type="entry name" value="GEM-ASSOCIATED PROTEIN 5"/>
    <property type="match status" value="1"/>
</dbReference>
<dbReference type="GO" id="GO:0003730">
    <property type="term" value="F:mRNA 3'-UTR binding"/>
    <property type="evidence" value="ECO:0007669"/>
    <property type="project" value="TreeGrafter"/>
</dbReference>
<feature type="region of interest" description="Disordered" evidence="4">
    <location>
        <begin position="441"/>
        <end position="465"/>
    </location>
</feature>
<dbReference type="InterPro" id="IPR001680">
    <property type="entry name" value="WD40_rpt"/>
</dbReference>
<dbReference type="InterPro" id="IPR015943">
    <property type="entry name" value="WD40/YVTN_repeat-like_dom_sf"/>
</dbReference>
<name>A0AAV4Y9N7_CAEEX</name>
<dbReference type="InterPro" id="IPR036322">
    <property type="entry name" value="WD40_repeat_dom_sf"/>
</dbReference>
<evidence type="ECO:0000256" key="3">
    <source>
        <dbReference type="PROSITE-ProRule" id="PRU00221"/>
    </source>
</evidence>
<dbReference type="PANTHER" id="PTHR46362">
    <property type="entry name" value="GEM-ASSOCIATED PROTEIN 5"/>
    <property type="match status" value="1"/>
</dbReference>
<keyword evidence="7" id="KW-1185">Reference proteome</keyword>
<evidence type="ECO:0000256" key="4">
    <source>
        <dbReference type="SAM" id="MobiDB-lite"/>
    </source>
</evidence>
<evidence type="ECO:0000313" key="7">
    <source>
        <dbReference type="Proteomes" id="UP001054945"/>
    </source>
</evidence>
<dbReference type="Pfam" id="PF23775">
    <property type="entry name" value="Beta-prop_RIG_2nd"/>
    <property type="match status" value="1"/>
</dbReference>
<dbReference type="InterPro" id="IPR052640">
    <property type="entry name" value="Gemin-5"/>
</dbReference>
<accession>A0AAV4Y9N7</accession>
<evidence type="ECO:0000259" key="5">
    <source>
        <dbReference type="Pfam" id="PF23775"/>
    </source>
</evidence>
<feature type="repeat" description="WD" evidence="3">
    <location>
        <begin position="329"/>
        <end position="371"/>
    </location>
</feature>
<dbReference type="EMBL" id="BPLR01001517">
    <property type="protein sequence ID" value="GIZ02874.1"/>
    <property type="molecule type" value="Genomic_DNA"/>
</dbReference>
<comment type="caution">
    <text evidence="6">The sequence shown here is derived from an EMBL/GenBank/DDBJ whole genome shotgun (WGS) entry which is preliminary data.</text>
</comment>
<dbReference type="PROSITE" id="PS00678">
    <property type="entry name" value="WD_REPEATS_1"/>
    <property type="match status" value="1"/>
</dbReference>
<sequence length="491" mass="55504">MLVSASLDLSLRVWKIDENKPLKGEVGEVIFSEEGKPNFTSYSKTVSAIRGLQGFLTYSKGTDENRNSLLFCFDLNKLLIWNVVEKKCIMQLPFVSGIVKQLVNSTTNPNLCAICPGDGIVRILNTQTETNLDMGFIFVNYKAKILCASWHPILENILAFGTSEGRIGVIDTFKRKLLFYFETVHAESEDNGKYFLYSCGGGIVYLSDFNRPNESSLNISELLNQPSNLEKTDSSTVCWKNDYSCIFFGTFKGFTDVYNVNFDFLIRYEIDVKTVESIVFHPESTYVSPEGSPLRFWLACQGNSENIYICDTSKIFEKENVIRGPFKKLSGHKKNVTSICWSQHIDGQLVSGSKDGSMIIWNVSAGTIIASYTPNREMVCTVQWSTFDQDVIYSAGYDSCVRTWKISEHLGAESLNTAPRKYPKFEANVKVSEEASLTQLKTNPGDLENSSRTDVNDNQVSESKNEDILDTSTINCHKEYMREWKEKKSRI</sequence>
<gene>
    <name evidence="6" type="primary">Gemin5</name>
    <name evidence="6" type="ORF">CEXT_147851</name>
</gene>
<keyword evidence="2" id="KW-0677">Repeat</keyword>